<comment type="caution">
    <text evidence="1">The sequence shown here is derived from an EMBL/GenBank/DDBJ whole genome shotgun (WGS) entry which is preliminary data.</text>
</comment>
<keyword evidence="2" id="KW-1185">Reference proteome</keyword>
<reference evidence="1 2" key="1">
    <citation type="journal article" date="2019" name="G3 (Bethesda)">
        <title>Sequencing of a Wild Apple (Malus baccata) Genome Unravels the Differences Between Cultivated and Wild Apple Species Regarding Disease Resistance and Cold Tolerance.</title>
        <authorList>
            <person name="Chen X."/>
        </authorList>
    </citation>
    <scope>NUCLEOTIDE SEQUENCE [LARGE SCALE GENOMIC DNA]</scope>
    <source>
        <strain evidence="2">cv. Shandingzi</strain>
        <tissue evidence="1">Leaves</tissue>
    </source>
</reference>
<name>A0A540NL29_MALBA</name>
<evidence type="ECO:0000313" key="1">
    <source>
        <dbReference type="EMBL" id="TQE11728.1"/>
    </source>
</evidence>
<accession>A0A540NL29</accession>
<organism evidence="1 2">
    <name type="scientific">Malus baccata</name>
    <name type="common">Siberian crab apple</name>
    <name type="synonym">Pyrus baccata</name>
    <dbReference type="NCBI Taxonomy" id="106549"/>
    <lineage>
        <taxon>Eukaryota</taxon>
        <taxon>Viridiplantae</taxon>
        <taxon>Streptophyta</taxon>
        <taxon>Embryophyta</taxon>
        <taxon>Tracheophyta</taxon>
        <taxon>Spermatophyta</taxon>
        <taxon>Magnoliopsida</taxon>
        <taxon>eudicotyledons</taxon>
        <taxon>Gunneridae</taxon>
        <taxon>Pentapetalae</taxon>
        <taxon>rosids</taxon>
        <taxon>fabids</taxon>
        <taxon>Rosales</taxon>
        <taxon>Rosaceae</taxon>
        <taxon>Amygdaloideae</taxon>
        <taxon>Maleae</taxon>
        <taxon>Malus</taxon>
    </lineage>
</organism>
<dbReference type="AlphaFoldDB" id="A0A540NL29"/>
<protein>
    <submittedName>
        <fullName evidence="1">Uncharacterized protein</fullName>
    </submittedName>
</protein>
<proteinExistence type="predicted"/>
<sequence>MAAFSFPSYLSAPASINNTQISARFPNVSHQHLTSSTIASSSSLTLKCPVLSLPAPSNTLLITTFGSTIRRDLLSQGCAYFDACCEVQKSW</sequence>
<gene>
    <name evidence="1" type="ORF">C1H46_002570</name>
</gene>
<dbReference type="EMBL" id="VIEB01000026">
    <property type="protein sequence ID" value="TQE11728.1"/>
    <property type="molecule type" value="Genomic_DNA"/>
</dbReference>
<evidence type="ECO:0000313" key="2">
    <source>
        <dbReference type="Proteomes" id="UP000315295"/>
    </source>
</evidence>
<dbReference type="Proteomes" id="UP000315295">
    <property type="component" value="Unassembled WGS sequence"/>
</dbReference>